<dbReference type="Proteomes" id="UP001286313">
    <property type="component" value="Unassembled WGS sequence"/>
</dbReference>
<feature type="non-terminal residue" evidence="1">
    <location>
        <position position="1"/>
    </location>
</feature>
<comment type="caution">
    <text evidence="1">The sequence shown here is derived from an EMBL/GenBank/DDBJ whole genome shotgun (WGS) entry which is preliminary data.</text>
</comment>
<keyword evidence="2" id="KW-1185">Reference proteome</keyword>
<evidence type="ECO:0000313" key="1">
    <source>
        <dbReference type="EMBL" id="KAK3849370.1"/>
    </source>
</evidence>
<reference evidence="1" key="1">
    <citation type="submission" date="2023-10" db="EMBL/GenBank/DDBJ databases">
        <title>Genome assemblies of two species of porcelain crab, Petrolisthes cinctipes and Petrolisthes manimaculis (Anomura: Porcellanidae).</title>
        <authorList>
            <person name="Angst P."/>
        </authorList>
    </citation>
    <scope>NUCLEOTIDE SEQUENCE</scope>
    <source>
        <strain evidence="1">PB745_01</strain>
        <tissue evidence="1">Gill</tissue>
    </source>
</reference>
<evidence type="ECO:0000313" key="2">
    <source>
        <dbReference type="Proteomes" id="UP001286313"/>
    </source>
</evidence>
<proteinExistence type="predicted"/>
<organism evidence="1 2">
    <name type="scientific">Petrolisthes cinctipes</name>
    <name type="common">Flat porcelain crab</name>
    <dbReference type="NCBI Taxonomy" id="88211"/>
    <lineage>
        <taxon>Eukaryota</taxon>
        <taxon>Metazoa</taxon>
        <taxon>Ecdysozoa</taxon>
        <taxon>Arthropoda</taxon>
        <taxon>Crustacea</taxon>
        <taxon>Multicrustacea</taxon>
        <taxon>Malacostraca</taxon>
        <taxon>Eumalacostraca</taxon>
        <taxon>Eucarida</taxon>
        <taxon>Decapoda</taxon>
        <taxon>Pleocyemata</taxon>
        <taxon>Anomura</taxon>
        <taxon>Galatheoidea</taxon>
        <taxon>Porcellanidae</taxon>
        <taxon>Petrolisthes</taxon>
    </lineage>
</organism>
<name>A0AAE1BIC2_PETCI</name>
<dbReference type="AlphaFoldDB" id="A0AAE1BIC2"/>
<accession>A0AAE1BIC2</accession>
<protein>
    <submittedName>
        <fullName evidence="1">Uncharacterized protein</fullName>
    </submittedName>
</protein>
<sequence length="60" mass="6804">MGECRVGQEGVEEEEDVVGVRQKCMRLRLRFSFTLQSHSARVSSWESTPTPTHVLDPASR</sequence>
<dbReference type="EMBL" id="JAWQEG010008969">
    <property type="protein sequence ID" value="KAK3849370.1"/>
    <property type="molecule type" value="Genomic_DNA"/>
</dbReference>
<gene>
    <name evidence="1" type="ORF">Pcinc_043875</name>
</gene>